<dbReference type="PANTHER" id="PTHR36919">
    <property type="entry name" value="BLR1215 PROTEIN"/>
    <property type="match status" value="1"/>
</dbReference>
<feature type="signal peptide" evidence="1">
    <location>
        <begin position="1"/>
        <end position="24"/>
    </location>
</feature>
<organism evidence="3 4">
    <name type="scientific">Chryseobacterium gambrini</name>
    <dbReference type="NCBI Taxonomy" id="373672"/>
    <lineage>
        <taxon>Bacteria</taxon>
        <taxon>Pseudomonadati</taxon>
        <taxon>Bacteroidota</taxon>
        <taxon>Flavobacteriia</taxon>
        <taxon>Flavobacteriales</taxon>
        <taxon>Weeksellaceae</taxon>
        <taxon>Chryseobacterium group</taxon>
        <taxon>Chryseobacterium</taxon>
    </lineage>
</organism>
<dbReference type="Proteomes" id="UP001225933">
    <property type="component" value="Unassembled WGS sequence"/>
</dbReference>
<dbReference type="AlphaFoldDB" id="A0AAJ1R1F5"/>
<keyword evidence="1" id="KW-0732">Signal</keyword>
<dbReference type="InterPro" id="IPR019223">
    <property type="entry name" value="DUF2147"/>
</dbReference>
<feature type="chain" id="PRO_5042499770" evidence="1">
    <location>
        <begin position="25"/>
        <end position="149"/>
    </location>
</feature>
<feature type="domain" description="DUF2147" evidence="2">
    <location>
        <begin position="32"/>
        <end position="147"/>
    </location>
</feature>
<dbReference type="RefSeq" id="WP_214591037.1">
    <property type="nucleotide sequence ID" value="NZ_JAUHGV010000004.1"/>
</dbReference>
<reference evidence="3" key="1">
    <citation type="submission" date="2023-06" db="EMBL/GenBank/DDBJ databases">
        <title>Two Chryseobacterium gambrini strains from China.</title>
        <authorList>
            <person name="Zeng J."/>
            <person name="Wu Y."/>
        </authorList>
    </citation>
    <scope>NUCLEOTIDE SEQUENCE</scope>
    <source>
        <strain evidence="3">SQ219</strain>
    </source>
</reference>
<gene>
    <name evidence="3" type="ORF">QX233_04955</name>
</gene>
<evidence type="ECO:0000313" key="4">
    <source>
        <dbReference type="Proteomes" id="UP001225933"/>
    </source>
</evidence>
<sequence>MKAKTFYLKFLTLFLVVFASFLNAQNKTDITGQWESDNDDRFRLEFFKVGNSYEARMLAGSKIVESDGRTSKKDTKNPNPQLRSRNLVGVVSLKGLIWKNDEFINGNMYNPQDGKTYTCKAWIENNKLYLRGYLGISILGKTITFHKYK</sequence>
<dbReference type="Gene3D" id="2.40.128.520">
    <property type="match status" value="1"/>
</dbReference>
<evidence type="ECO:0000313" key="3">
    <source>
        <dbReference type="EMBL" id="MDN4011803.1"/>
    </source>
</evidence>
<accession>A0AAJ1R1F5</accession>
<name>A0AAJ1R1F5_9FLAO</name>
<evidence type="ECO:0000259" key="2">
    <source>
        <dbReference type="Pfam" id="PF09917"/>
    </source>
</evidence>
<comment type="caution">
    <text evidence="3">The sequence shown here is derived from an EMBL/GenBank/DDBJ whole genome shotgun (WGS) entry which is preliminary data.</text>
</comment>
<dbReference type="EMBL" id="JAUHGV010000004">
    <property type="protein sequence ID" value="MDN4011803.1"/>
    <property type="molecule type" value="Genomic_DNA"/>
</dbReference>
<evidence type="ECO:0000256" key="1">
    <source>
        <dbReference type="SAM" id="SignalP"/>
    </source>
</evidence>
<protein>
    <submittedName>
        <fullName evidence="3">DUF2147 domain-containing protein</fullName>
    </submittedName>
</protein>
<proteinExistence type="predicted"/>
<dbReference type="PANTHER" id="PTHR36919:SF2">
    <property type="entry name" value="BLL6627 PROTEIN"/>
    <property type="match status" value="1"/>
</dbReference>
<dbReference type="Pfam" id="PF09917">
    <property type="entry name" value="DUF2147"/>
    <property type="match status" value="1"/>
</dbReference>